<dbReference type="InterPro" id="IPR027417">
    <property type="entry name" value="P-loop_NTPase"/>
</dbReference>
<dbReference type="CDD" id="cd03257">
    <property type="entry name" value="ABC_NikE_OppD_transporters"/>
    <property type="match status" value="1"/>
</dbReference>
<comment type="similarity">
    <text evidence="2">Belongs to the ABC transporter superfamily.</text>
</comment>
<keyword evidence="5 7" id="KW-0067">ATP-binding</keyword>
<dbReference type="PANTHER" id="PTHR43776">
    <property type="entry name" value="TRANSPORT ATP-BINDING PROTEIN"/>
    <property type="match status" value="1"/>
</dbReference>
<dbReference type="GO" id="GO:0005886">
    <property type="term" value="C:plasma membrane"/>
    <property type="evidence" value="ECO:0007669"/>
    <property type="project" value="UniProtKB-SubCell"/>
</dbReference>
<dbReference type="InterPro" id="IPR003439">
    <property type="entry name" value="ABC_transporter-like_ATP-bd"/>
</dbReference>
<organism evidence="7 8">
    <name type="scientific">Rhodovastum atsumiense</name>
    <dbReference type="NCBI Taxonomy" id="504468"/>
    <lineage>
        <taxon>Bacteria</taxon>
        <taxon>Pseudomonadati</taxon>
        <taxon>Pseudomonadota</taxon>
        <taxon>Alphaproteobacteria</taxon>
        <taxon>Acetobacterales</taxon>
        <taxon>Acetobacteraceae</taxon>
        <taxon>Rhodovastum</taxon>
    </lineage>
</organism>
<comment type="subcellular location">
    <subcellularLocation>
        <location evidence="1">Cell inner membrane</location>
        <topology evidence="1">Peripheral membrane protein</topology>
    </subcellularLocation>
</comment>
<dbReference type="GO" id="GO:0016887">
    <property type="term" value="F:ATP hydrolysis activity"/>
    <property type="evidence" value="ECO:0007669"/>
    <property type="project" value="InterPro"/>
</dbReference>
<dbReference type="Proteomes" id="UP000325255">
    <property type="component" value="Unassembled WGS sequence"/>
</dbReference>
<protein>
    <submittedName>
        <fullName evidence="7">ATP-binding cassette domain-containing protein</fullName>
    </submittedName>
</protein>
<dbReference type="PROSITE" id="PS00211">
    <property type="entry name" value="ABC_TRANSPORTER_1"/>
    <property type="match status" value="1"/>
</dbReference>
<proteinExistence type="inferred from homology"/>
<evidence type="ECO:0000313" key="7">
    <source>
        <dbReference type="EMBL" id="KAA5614557.1"/>
    </source>
</evidence>
<dbReference type="SUPFAM" id="SSF52540">
    <property type="entry name" value="P-loop containing nucleoside triphosphate hydrolases"/>
    <property type="match status" value="1"/>
</dbReference>
<dbReference type="Pfam" id="PF00005">
    <property type="entry name" value="ABC_tran"/>
    <property type="match status" value="1"/>
</dbReference>
<name>A0A5M6J361_9PROT</name>
<keyword evidence="8" id="KW-1185">Reference proteome</keyword>
<dbReference type="InterPro" id="IPR003593">
    <property type="entry name" value="AAA+_ATPase"/>
</dbReference>
<evidence type="ECO:0000256" key="2">
    <source>
        <dbReference type="ARBA" id="ARBA00005417"/>
    </source>
</evidence>
<feature type="domain" description="ABC transporter" evidence="6">
    <location>
        <begin position="3"/>
        <end position="249"/>
    </location>
</feature>
<accession>A0A5M6J361</accession>
<dbReference type="GO" id="GO:0015833">
    <property type="term" value="P:peptide transport"/>
    <property type="evidence" value="ECO:0007669"/>
    <property type="project" value="InterPro"/>
</dbReference>
<dbReference type="GO" id="GO:0055085">
    <property type="term" value="P:transmembrane transport"/>
    <property type="evidence" value="ECO:0007669"/>
    <property type="project" value="UniProtKB-ARBA"/>
</dbReference>
<dbReference type="FunFam" id="3.40.50.300:FF:000016">
    <property type="entry name" value="Oligopeptide ABC transporter ATP-binding component"/>
    <property type="match status" value="1"/>
</dbReference>
<dbReference type="EMBL" id="VWPK01000001">
    <property type="protein sequence ID" value="KAA5614557.1"/>
    <property type="molecule type" value="Genomic_DNA"/>
</dbReference>
<reference evidence="7 8" key="1">
    <citation type="submission" date="2019-09" db="EMBL/GenBank/DDBJ databases">
        <title>Genome sequence of Rhodovastum atsumiense, a diverse member of the Acetobacteraceae family of non-sulfur purple photosynthetic bacteria.</title>
        <authorList>
            <person name="Meyer T."/>
            <person name="Kyndt J."/>
        </authorList>
    </citation>
    <scope>NUCLEOTIDE SEQUENCE [LARGE SCALE GENOMIC DNA]</scope>
    <source>
        <strain evidence="7 8">DSM 21279</strain>
    </source>
</reference>
<evidence type="ECO:0000256" key="4">
    <source>
        <dbReference type="ARBA" id="ARBA00022741"/>
    </source>
</evidence>
<evidence type="ECO:0000256" key="5">
    <source>
        <dbReference type="ARBA" id="ARBA00022840"/>
    </source>
</evidence>
<dbReference type="RefSeq" id="WP_150038208.1">
    <property type="nucleotide sequence ID" value="NZ_OW485601.1"/>
</dbReference>
<dbReference type="InterPro" id="IPR050319">
    <property type="entry name" value="ABC_transp_ATP-bind"/>
</dbReference>
<evidence type="ECO:0000256" key="3">
    <source>
        <dbReference type="ARBA" id="ARBA00022448"/>
    </source>
</evidence>
<comment type="caution">
    <text evidence="7">The sequence shown here is derived from an EMBL/GenBank/DDBJ whole genome shotgun (WGS) entry which is preliminary data.</text>
</comment>
<evidence type="ECO:0000259" key="6">
    <source>
        <dbReference type="PROSITE" id="PS50893"/>
    </source>
</evidence>
<dbReference type="GO" id="GO:0005524">
    <property type="term" value="F:ATP binding"/>
    <property type="evidence" value="ECO:0007669"/>
    <property type="project" value="UniProtKB-KW"/>
</dbReference>
<sequence length="327" mass="35463">MTPPLLDLHRVTCGFVTARGVVRAVEEVSLRLHHGETLGLVGESGCGKSTLARLAMRLIAPGSGSIRFDGIDLATARGEDLRRYRAAVQMVFQDPYAALNPRETIGTILEQPLIVHRRGGRSARRAEALAMLARVGLRPELATRYPSELSGGQRQRVGIARALMLQPRMLVCDEAVSALDVSVRSQVLNLLLRLRADHGLGMLFISHDLSVVRHLADRVAVMYLGRIVEFAPRDMLWQAPLHPYTRALMAATPLANPAAARSRVAPPLPGEVPSPLDPPPGCHFHPRCPLAIPRCRQETPDLHEATSGHSVACHLAGESPCALPMVG</sequence>
<dbReference type="AlphaFoldDB" id="A0A5M6J361"/>
<dbReference type="PROSITE" id="PS50893">
    <property type="entry name" value="ABC_TRANSPORTER_2"/>
    <property type="match status" value="1"/>
</dbReference>
<dbReference type="InterPro" id="IPR017871">
    <property type="entry name" value="ABC_transporter-like_CS"/>
</dbReference>
<evidence type="ECO:0000313" key="8">
    <source>
        <dbReference type="Proteomes" id="UP000325255"/>
    </source>
</evidence>
<gene>
    <name evidence="7" type="ORF">F1189_00005</name>
</gene>
<dbReference type="OrthoDB" id="7258572at2"/>
<dbReference type="Pfam" id="PF08352">
    <property type="entry name" value="oligo_HPY"/>
    <property type="match status" value="1"/>
</dbReference>
<keyword evidence="3" id="KW-0813">Transport</keyword>
<dbReference type="NCBIfam" id="TIGR01727">
    <property type="entry name" value="oligo_HPY"/>
    <property type="match status" value="1"/>
</dbReference>
<dbReference type="PANTHER" id="PTHR43776:SF7">
    <property type="entry name" value="D,D-DIPEPTIDE TRANSPORT ATP-BINDING PROTEIN DDPF-RELATED"/>
    <property type="match status" value="1"/>
</dbReference>
<keyword evidence="4" id="KW-0547">Nucleotide-binding</keyword>
<dbReference type="SMART" id="SM00382">
    <property type="entry name" value="AAA"/>
    <property type="match status" value="1"/>
</dbReference>
<evidence type="ECO:0000256" key="1">
    <source>
        <dbReference type="ARBA" id="ARBA00004417"/>
    </source>
</evidence>
<dbReference type="Gene3D" id="3.40.50.300">
    <property type="entry name" value="P-loop containing nucleotide triphosphate hydrolases"/>
    <property type="match status" value="1"/>
</dbReference>
<dbReference type="InterPro" id="IPR013563">
    <property type="entry name" value="Oligopep_ABC_C"/>
</dbReference>